<protein>
    <recommendedName>
        <fullName evidence="3">N-acetyltransferase domain-containing protein</fullName>
    </recommendedName>
</protein>
<dbReference type="PANTHER" id="PTHR43877:SF2">
    <property type="entry name" value="AMINOALKYLPHOSPHONATE N-ACETYLTRANSFERASE-RELATED"/>
    <property type="match status" value="1"/>
</dbReference>
<dbReference type="InterPro" id="IPR000182">
    <property type="entry name" value="GNAT_dom"/>
</dbReference>
<keyword evidence="1" id="KW-0808">Transferase</keyword>
<dbReference type="Pfam" id="PF13508">
    <property type="entry name" value="Acetyltransf_7"/>
    <property type="match status" value="1"/>
</dbReference>
<feature type="domain" description="N-acetyltransferase" evidence="3">
    <location>
        <begin position="1"/>
        <end position="147"/>
    </location>
</feature>
<dbReference type="OrthoDB" id="1821130at2"/>
<comment type="caution">
    <text evidence="4">The sequence shown here is derived from an EMBL/GenBank/DDBJ whole genome shotgun (WGS) entry which is preliminary data.</text>
</comment>
<dbReference type="EMBL" id="AGWY01000011">
    <property type="protein sequence ID" value="EKS35115.1"/>
    <property type="molecule type" value="Genomic_DNA"/>
</dbReference>
<organism evidence="4 5">
    <name type="scientific">Afipia clevelandensis ATCC 49720</name>
    <dbReference type="NCBI Taxonomy" id="883079"/>
    <lineage>
        <taxon>Bacteria</taxon>
        <taxon>Pseudomonadati</taxon>
        <taxon>Pseudomonadota</taxon>
        <taxon>Alphaproteobacteria</taxon>
        <taxon>Hyphomicrobiales</taxon>
        <taxon>Nitrobacteraceae</taxon>
        <taxon>Afipia</taxon>
    </lineage>
</organism>
<dbReference type="PROSITE" id="PS51186">
    <property type="entry name" value="GNAT"/>
    <property type="match status" value="1"/>
</dbReference>
<dbReference type="CDD" id="cd04301">
    <property type="entry name" value="NAT_SF"/>
    <property type="match status" value="1"/>
</dbReference>
<name>K8P638_9BRAD</name>
<keyword evidence="2" id="KW-0012">Acyltransferase</keyword>
<dbReference type="InterPro" id="IPR016181">
    <property type="entry name" value="Acyl_CoA_acyltransferase"/>
</dbReference>
<evidence type="ECO:0000256" key="1">
    <source>
        <dbReference type="ARBA" id="ARBA00022679"/>
    </source>
</evidence>
<dbReference type="PANTHER" id="PTHR43877">
    <property type="entry name" value="AMINOALKYLPHOSPHONATE N-ACETYLTRANSFERASE-RELATED-RELATED"/>
    <property type="match status" value="1"/>
</dbReference>
<keyword evidence="5" id="KW-1185">Reference proteome</keyword>
<evidence type="ECO:0000259" key="3">
    <source>
        <dbReference type="PROSITE" id="PS51186"/>
    </source>
</evidence>
<evidence type="ECO:0000313" key="5">
    <source>
        <dbReference type="Proteomes" id="UP000001095"/>
    </source>
</evidence>
<dbReference type="GO" id="GO:0016747">
    <property type="term" value="F:acyltransferase activity, transferring groups other than amino-acyl groups"/>
    <property type="evidence" value="ECO:0007669"/>
    <property type="project" value="InterPro"/>
</dbReference>
<dbReference type="RefSeq" id="WP_002713253.1">
    <property type="nucleotide sequence ID" value="NZ_KB375281.1"/>
</dbReference>
<dbReference type="PATRIC" id="fig|883079.3.peg.2429"/>
<proteinExistence type="predicted"/>
<reference evidence="4 5" key="1">
    <citation type="submission" date="2012-04" db="EMBL/GenBank/DDBJ databases">
        <title>The Genome Sequence of Afipia clevelandensis ATCC 49720.</title>
        <authorList>
            <consortium name="The Broad Institute Genome Sequencing Platform"/>
            <person name="Earl A."/>
            <person name="Ward D."/>
            <person name="Feldgarden M."/>
            <person name="Gevers D."/>
            <person name="Huys G."/>
            <person name="Walker B."/>
            <person name="Young S.K."/>
            <person name="Zeng Q."/>
            <person name="Gargeya S."/>
            <person name="Fitzgerald M."/>
            <person name="Haas B."/>
            <person name="Abouelleil A."/>
            <person name="Alvarado L."/>
            <person name="Arachchi H.M."/>
            <person name="Berlin A."/>
            <person name="Chapman S.B."/>
            <person name="Goldberg J."/>
            <person name="Griggs A."/>
            <person name="Gujja S."/>
            <person name="Hansen M."/>
            <person name="Howarth C."/>
            <person name="Imamovic A."/>
            <person name="Larimer J."/>
            <person name="McCowen C."/>
            <person name="Montmayeur A."/>
            <person name="Murphy C."/>
            <person name="Neiman D."/>
            <person name="Pearson M."/>
            <person name="Priest M."/>
            <person name="Roberts A."/>
            <person name="Saif S."/>
            <person name="Shea T."/>
            <person name="Sisk P."/>
            <person name="Sykes S."/>
            <person name="Wortman J."/>
            <person name="Nusbaum C."/>
            <person name="Birren B."/>
        </authorList>
    </citation>
    <scope>NUCLEOTIDE SEQUENCE [LARGE SCALE GENOMIC DNA]</scope>
    <source>
        <strain evidence="4 5">ATCC 49720</strain>
    </source>
</reference>
<dbReference type="Gene3D" id="3.40.630.30">
    <property type="match status" value="1"/>
</dbReference>
<gene>
    <name evidence="4" type="ORF">HMPREF9696_02387</name>
</gene>
<evidence type="ECO:0000313" key="4">
    <source>
        <dbReference type="EMBL" id="EKS35115.1"/>
    </source>
</evidence>
<dbReference type="HOGENOM" id="CLU_139687_0_0_5"/>
<evidence type="ECO:0000256" key="2">
    <source>
        <dbReference type="ARBA" id="ARBA00023315"/>
    </source>
</evidence>
<dbReference type="AlphaFoldDB" id="K8P638"/>
<dbReference type="InterPro" id="IPR050832">
    <property type="entry name" value="Bact_Acetyltransf"/>
</dbReference>
<accession>K8P638</accession>
<dbReference type="Proteomes" id="UP000001095">
    <property type="component" value="Unassembled WGS sequence"/>
</dbReference>
<dbReference type="SUPFAM" id="SSF55729">
    <property type="entry name" value="Acyl-CoA N-acyltransferases (Nat)"/>
    <property type="match status" value="1"/>
</dbReference>
<sequence>MIRLARPEDTATVAAIVHAAYVGYQTSIGTTPGPMLDDYGDLVARKLVHVLEENGEIAGLVVLIPEERAMLLDNVAVHPAAQGRKLGSRLIAFAEQQARAAGHDSIRLYTQELMTENRARYAHLGFVETHRAEEKGLKRVYMTKRLSPT</sequence>